<sequence length="100" mass="11030">MGKRLTITTNYIAKPSVTRLGGVTSRGSDPTSAQSTCCYSRAIFYPSHEILPLASHWDFISIFGVYKSLTRFRLPGSAPRGARRGDSFGYDLLRVREAGI</sequence>
<evidence type="ECO:0000313" key="2">
    <source>
        <dbReference type="Proteomes" id="UP000299102"/>
    </source>
</evidence>
<reference evidence="1 2" key="1">
    <citation type="journal article" date="2019" name="Commun. Biol.">
        <title>The bagworm genome reveals a unique fibroin gene that provides high tensile strength.</title>
        <authorList>
            <person name="Kono N."/>
            <person name="Nakamura H."/>
            <person name="Ohtoshi R."/>
            <person name="Tomita M."/>
            <person name="Numata K."/>
            <person name="Arakawa K."/>
        </authorList>
    </citation>
    <scope>NUCLEOTIDE SEQUENCE [LARGE SCALE GENOMIC DNA]</scope>
</reference>
<gene>
    <name evidence="1" type="ORF">EVAR_36663_1</name>
</gene>
<dbReference type="EMBL" id="BGZK01000986">
    <property type="protein sequence ID" value="GBP67535.1"/>
    <property type="molecule type" value="Genomic_DNA"/>
</dbReference>
<name>A0A4C1XZB8_EUMVA</name>
<dbReference type="AlphaFoldDB" id="A0A4C1XZB8"/>
<evidence type="ECO:0000313" key="1">
    <source>
        <dbReference type="EMBL" id="GBP67535.1"/>
    </source>
</evidence>
<keyword evidence="2" id="KW-1185">Reference proteome</keyword>
<dbReference type="Proteomes" id="UP000299102">
    <property type="component" value="Unassembled WGS sequence"/>
</dbReference>
<proteinExistence type="predicted"/>
<protein>
    <submittedName>
        <fullName evidence="1">Uncharacterized protein</fullName>
    </submittedName>
</protein>
<comment type="caution">
    <text evidence="1">The sequence shown here is derived from an EMBL/GenBank/DDBJ whole genome shotgun (WGS) entry which is preliminary data.</text>
</comment>
<accession>A0A4C1XZB8</accession>
<organism evidence="1 2">
    <name type="scientific">Eumeta variegata</name>
    <name type="common">Bagworm moth</name>
    <name type="synonym">Eumeta japonica</name>
    <dbReference type="NCBI Taxonomy" id="151549"/>
    <lineage>
        <taxon>Eukaryota</taxon>
        <taxon>Metazoa</taxon>
        <taxon>Ecdysozoa</taxon>
        <taxon>Arthropoda</taxon>
        <taxon>Hexapoda</taxon>
        <taxon>Insecta</taxon>
        <taxon>Pterygota</taxon>
        <taxon>Neoptera</taxon>
        <taxon>Endopterygota</taxon>
        <taxon>Lepidoptera</taxon>
        <taxon>Glossata</taxon>
        <taxon>Ditrysia</taxon>
        <taxon>Tineoidea</taxon>
        <taxon>Psychidae</taxon>
        <taxon>Oiketicinae</taxon>
        <taxon>Eumeta</taxon>
    </lineage>
</organism>